<name>A0ABN2WTX8_9MICO</name>
<organism evidence="3 4">
    <name type="scientific">Brevibacterium salitolerans</name>
    <dbReference type="NCBI Taxonomy" id="1403566"/>
    <lineage>
        <taxon>Bacteria</taxon>
        <taxon>Bacillati</taxon>
        <taxon>Actinomycetota</taxon>
        <taxon>Actinomycetes</taxon>
        <taxon>Micrococcales</taxon>
        <taxon>Brevibacteriaceae</taxon>
        <taxon>Brevibacterium</taxon>
    </lineage>
</organism>
<keyword evidence="4" id="KW-1185">Reference proteome</keyword>
<accession>A0ABN2WTX8</accession>
<dbReference type="EMBL" id="BAAAPZ010000008">
    <property type="protein sequence ID" value="GAA2098847.1"/>
    <property type="molecule type" value="Genomic_DNA"/>
</dbReference>
<dbReference type="Proteomes" id="UP001500984">
    <property type="component" value="Unassembled WGS sequence"/>
</dbReference>
<feature type="transmembrane region" description="Helical" evidence="2">
    <location>
        <begin position="6"/>
        <end position="28"/>
    </location>
</feature>
<keyword evidence="2" id="KW-0812">Transmembrane</keyword>
<evidence type="ECO:0000313" key="4">
    <source>
        <dbReference type="Proteomes" id="UP001500984"/>
    </source>
</evidence>
<reference evidence="3 4" key="1">
    <citation type="journal article" date="2019" name="Int. J. Syst. Evol. Microbiol.">
        <title>The Global Catalogue of Microorganisms (GCM) 10K type strain sequencing project: providing services to taxonomists for standard genome sequencing and annotation.</title>
        <authorList>
            <consortium name="The Broad Institute Genomics Platform"/>
            <consortium name="The Broad Institute Genome Sequencing Center for Infectious Disease"/>
            <person name="Wu L."/>
            <person name="Ma J."/>
        </authorList>
    </citation>
    <scope>NUCLEOTIDE SEQUENCE [LARGE SCALE GENOMIC DNA]</scope>
    <source>
        <strain evidence="3 4">JCM 15900</strain>
    </source>
</reference>
<evidence type="ECO:0000256" key="1">
    <source>
        <dbReference type="SAM" id="MobiDB-lite"/>
    </source>
</evidence>
<dbReference type="RefSeq" id="WP_344337078.1">
    <property type="nucleotide sequence ID" value="NZ_BAAAPZ010000008.1"/>
</dbReference>
<evidence type="ECO:0000313" key="3">
    <source>
        <dbReference type="EMBL" id="GAA2098847.1"/>
    </source>
</evidence>
<evidence type="ECO:0000256" key="2">
    <source>
        <dbReference type="SAM" id="Phobius"/>
    </source>
</evidence>
<comment type="caution">
    <text evidence="3">The sequence shown here is derived from an EMBL/GenBank/DDBJ whole genome shotgun (WGS) entry which is preliminary data.</text>
</comment>
<feature type="compositionally biased region" description="Basic and acidic residues" evidence="1">
    <location>
        <begin position="57"/>
        <end position="66"/>
    </location>
</feature>
<keyword evidence="2" id="KW-1133">Transmembrane helix</keyword>
<protein>
    <submittedName>
        <fullName evidence="3">Uncharacterized protein</fullName>
    </submittedName>
</protein>
<sequence>MQEPQILVFFVIVAAFAVCFALGGWLIVRAVRNPEARIGAATRRRYEEMQDQRLLEEERRRYRAEQSGEDPTGEQRPGEDDSPA</sequence>
<gene>
    <name evidence="3" type="ORF">GCM10009823_20340</name>
</gene>
<proteinExistence type="predicted"/>
<feature type="region of interest" description="Disordered" evidence="1">
    <location>
        <begin position="57"/>
        <end position="84"/>
    </location>
</feature>
<keyword evidence="2" id="KW-0472">Membrane</keyword>